<feature type="signal peptide" evidence="2">
    <location>
        <begin position="1"/>
        <end position="36"/>
    </location>
</feature>
<feature type="chain" id="PRO_5016323930" description="UPF0311 protein AX018_100948" evidence="2">
    <location>
        <begin position="37"/>
        <end position="201"/>
    </location>
</feature>
<evidence type="ECO:0000256" key="2">
    <source>
        <dbReference type="SAM" id="SignalP"/>
    </source>
</evidence>
<dbReference type="Proteomes" id="UP000248856">
    <property type="component" value="Unassembled WGS sequence"/>
</dbReference>
<dbReference type="EMBL" id="QLTA01000009">
    <property type="protein sequence ID" value="RAR84816.1"/>
    <property type="molecule type" value="Genomic_DNA"/>
</dbReference>
<accession>A0A328ZRA4</accession>
<dbReference type="PANTHER" id="PTHR37315:SF1">
    <property type="entry name" value="UPF0311 PROTEIN BLR7842"/>
    <property type="match status" value="1"/>
</dbReference>
<comment type="caution">
    <text evidence="3">The sequence shown here is derived from an EMBL/GenBank/DDBJ whole genome shotgun (WGS) entry which is preliminary data.</text>
</comment>
<gene>
    <name evidence="3" type="ORF">AX018_100948</name>
</gene>
<name>A0A328ZRA4_9BURK</name>
<evidence type="ECO:0000313" key="3">
    <source>
        <dbReference type="EMBL" id="RAR84816.1"/>
    </source>
</evidence>
<dbReference type="Pfam" id="PF11578">
    <property type="entry name" value="DUF3237"/>
    <property type="match status" value="1"/>
</dbReference>
<dbReference type="PROSITE" id="PS51318">
    <property type="entry name" value="TAT"/>
    <property type="match status" value="1"/>
</dbReference>
<sequence length="201" mass="21228">MTPQDTETPAMPRLARRRLLAALPAALALDPLRAWADSPAAAAAADAPPASAAAAAAAGAPRTEWVYDATVDIDPSQRLGDGPLGERRIVPITGGTFEGPRLKGTVLAGGADRQTVRKDGIVQLDALYEMKTHDGAVITVHNQVLVDNSPPGGGPRYAFSHIRLVAPTGPYDWLNRAVFVGTLTSLRPQRQAVLIRAYRLG</sequence>
<keyword evidence="4" id="KW-1185">Reference proteome</keyword>
<reference evidence="3 4" key="1">
    <citation type="submission" date="2018-06" db="EMBL/GenBank/DDBJ databases">
        <title>Genomic Encyclopedia of Archaeal and Bacterial Type Strains, Phase II (KMG-II): from individual species to whole genera.</title>
        <authorList>
            <person name="Goeker M."/>
        </authorList>
    </citation>
    <scope>NUCLEOTIDE SEQUENCE [LARGE SCALE GENOMIC DNA]</scope>
    <source>
        <strain evidence="3 4">CFPB 3232</strain>
    </source>
</reference>
<dbReference type="OrthoDB" id="5294829at2"/>
<dbReference type="Gene3D" id="2.40.160.20">
    <property type="match status" value="1"/>
</dbReference>
<organism evidence="3 4">
    <name type="scientific">Paracidovorax anthurii</name>
    <dbReference type="NCBI Taxonomy" id="78229"/>
    <lineage>
        <taxon>Bacteria</taxon>
        <taxon>Pseudomonadati</taxon>
        <taxon>Pseudomonadota</taxon>
        <taxon>Betaproteobacteria</taxon>
        <taxon>Burkholderiales</taxon>
        <taxon>Comamonadaceae</taxon>
        <taxon>Paracidovorax</taxon>
    </lineage>
</organism>
<dbReference type="HAMAP" id="MF_00775">
    <property type="entry name" value="UPF0311"/>
    <property type="match status" value="1"/>
</dbReference>
<comment type="similarity">
    <text evidence="1">Belongs to the UPF0311 family.</text>
</comment>
<protein>
    <recommendedName>
        <fullName evidence="1">UPF0311 protein AX018_100948</fullName>
    </recommendedName>
</protein>
<dbReference type="InterPro" id="IPR006311">
    <property type="entry name" value="TAT_signal"/>
</dbReference>
<dbReference type="AlphaFoldDB" id="A0A328ZRA4"/>
<evidence type="ECO:0000256" key="1">
    <source>
        <dbReference type="HAMAP-Rule" id="MF_00775"/>
    </source>
</evidence>
<proteinExistence type="inferred from homology"/>
<keyword evidence="2" id="KW-0732">Signal</keyword>
<dbReference type="InterPro" id="IPR020915">
    <property type="entry name" value="UPF0311"/>
</dbReference>
<evidence type="ECO:0000313" key="4">
    <source>
        <dbReference type="Proteomes" id="UP000248856"/>
    </source>
</evidence>
<dbReference type="PANTHER" id="PTHR37315">
    <property type="entry name" value="UPF0311 PROTEIN BLR7842"/>
    <property type="match status" value="1"/>
</dbReference>